<evidence type="ECO:0000313" key="1">
    <source>
        <dbReference type="EMBL" id="MFB8774867.1"/>
    </source>
</evidence>
<evidence type="ECO:0008006" key="3">
    <source>
        <dbReference type="Google" id="ProtNLM"/>
    </source>
</evidence>
<evidence type="ECO:0000313" key="2">
    <source>
        <dbReference type="Proteomes" id="UP001585080"/>
    </source>
</evidence>
<keyword evidence="2" id="KW-1185">Reference proteome</keyword>
<name>A0ABV5EDD0_9ACTN</name>
<dbReference type="Proteomes" id="UP001585080">
    <property type="component" value="Unassembled WGS sequence"/>
</dbReference>
<gene>
    <name evidence="1" type="ORF">VSS16_19390</name>
</gene>
<proteinExistence type="predicted"/>
<dbReference type="EMBL" id="JAYMRP010000016">
    <property type="protein sequence ID" value="MFB8774867.1"/>
    <property type="molecule type" value="Genomic_DNA"/>
</dbReference>
<protein>
    <recommendedName>
        <fullName evidence="3">DDE Tnp4 domain-containing protein</fullName>
    </recommendedName>
</protein>
<sequence>MIITGRKATRHRRLTDAEREAHHLLKRARAAVERGFANLKSWRLLTKVRMNARHAPTLLRALRALANTEVHR</sequence>
<reference evidence="1 2" key="1">
    <citation type="submission" date="2024-01" db="EMBL/GenBank/DDBJ databases">
        <title>Genome mining of biosynthetic gene clusters to explore secondary metabolites of Streptomyces sp.</title>
        <authorList>
            <person name="Baig A."/>
            <person name="Ajitkumar Shintre N."/>
            <person name="Kumar H."/>
            <person name="Anbarasu A."/>
            <person name="Ramaiah S."/>
        </authorList>
    </citation>
    <scope>NUCLEOTIDE SEQUENCE [LARGE SCALE GENOMIC DNA]</scope>
    <source>
        <strain evidence="1 2">A57</strain>
    </source>
</reference>
<organism evidence="1 2">
    <name type="scientific">Streptomyces broussonetiae</name>
    <dbReference type="NCBI Taxonomy" id="2686304"/>
    <lineage>
        <taxon>Bacteria</taxon>
        <taxon>Bacillati</taxon>
        <taxon>Actinomycetota</taxon>
        <taxon>Actinomycetes</taxon>
        <taxon>Kitasatosporales</taxon>
        <taxon>Streptomycetaceae</taxon>
        <taxon>Streptomyces</taxon>
    </lineage>
</organism>
<accession>A0ABV5EDD0</accession>
<comment type="caution">
    <text evidence="1">The sequence shown here is derived from an EMBL/GenBank/DDBJ whole genome shotgun (WGS) entry which is preliminary data.</text>
</comment>
<dbReference type="RefSeq" id="WP_376733554.1">
    <property type="nucleotide sequence ID" value="NZ_JAYMRP010000016.1"/>
</dbReference>